<sequence length="306" mass="33646">MTAARTAEREDMMKFLTRALAALFLLLSPAFAQDKPLEVEVLQTSAGSLYSNVVLIKGEKKAVLVDPPFTMADAHRAAAMVLDSGKDLETIFVTHDHPDHFFSMEVLTDAFPDTKVVAHPTVVEDIWRSLPFKVKRWSPMLSENGPKTPTAPAALDGDVIMLEGHELKVLGPMQGDHVHATALYAPDINALFAGDLLFNKMHLWLGEHGRKETKAWGKAVDELAALEPEIVVPGHAKPGMPNDASALAYTRGYIDFWLDATKKAKNSEELRSMVTEAYPDTIDALGDFILGNSSKVAMGEEPRWQE</sequence>
<dbReference type="CDD" id="cd07739">
    <property type="entry name" value="metallo-hydrolase-like_MBL-fold"/>
    <property type="match status" value="1"/>
</dbReference>
<dbReference type="SUPFAM" id="SSF56281">
    <property type="entry name" value="Metallo-hydrolase/oxidoreductase"/>
    <property type="match status" value="1"/>
</dbReference>
<accession>A0A2S7K0A3</accession>
<dbReference type="AlphaFoldDB" id="A0A2S7K0A3"/>
<name>A0A2S7K0A3_9PROT</name>
<dbReference type="InterPro" id="IPR001279">
    <property type="entry name" value="Metallo-B-lactamas"/>
</dbReference>
<dbReference type="InterPro" id="IPR036866">
    <property type="entry name" value="RibonucZ/Hydroxyglut_hydro"/>
</dbReference>
<dbReference type="Proteomes" id="UP000239504">
    <property type="component" value="Unassembled WGS sequence"/>
</dbReference>
<dbReference type="Pfam" id="PF00753">
    <property type="entry name" value="Lactamase_B"/>
    <property type="match status" value="1"/>
</dbReference>
<reference evidence="2 3" key="1">
    <citation type="submission" date="2017-12" db="EMBL/GenBank/DDBJ databases">
        <authorList>
            <person name="Hurst M.R.H."/>
        </authorList>
    </citation>
    <scope>NUCLEOTIDE SEQUENCE [LARGE SCALE GENOMIC DNA]</scope>
    <source>
        <strain evidence="2 3">SY-3-19</strain>
    </source>
</reference>
<dbReference type="GO" id="GO:0016787">
    <property type="term" value="F:hydrolase activity"/>
    <property type="evidence" value="ECO:0007669"/>
    <property type="project" value="UniProtKB-KW"/>
</dbReference>
<dbReference type="InterPro" id="IPR050855">
    <property type="entry name" value="NDM-1-like"/>
</dbReference>
<evidence type="ECO:0000259" key="1">
    <source>
        <dbReference type="SMART" id="SM00849"/>
    </source>
</evidence>
<dbReference type="EMBL" id="PJCH01000015">
    <property type="protein sequence ID" value="PQA85934.1"/>
    <property type="molecule type" value="Genomic_DNA"/>
</dbReference>
<evidence type="ECO:0000313" key="2">
    <source>
        <dbReference type="EMBL" id="PQA85934.1"/>
    </source>
</evidence>
<dbReference type="PANTHER" id="PTHR42951">
    <property type="entry name" value="METALLO-BETA-LACTAMASE DOMAIN-CONTAINING"/>
    <property type="match status" value="1"/>
</dbReference>
<gene>
    <name evidence="2" type="ORF">CW354_16225</name>
</gene>
<evidence type="ECO:0000313" key="3">
    <source>
        <dbReference type="Proteomes" id="UP000239504"/>
    </source>
</evidence>
<organism evidence="2 3">
    <name type="scientific">Hyphococcus luteus</name>
    <dbReference type="NCBI Taxonomy" id="2058213"/>
    <lineage>
        <taxon>Bacteria</taxon>
        <taxon>Pseudomonadati</taxon>
        <taxon>Pseudomonadota</taxon>
        <taxon>Alphaproteobacteria</taxon>
        <taxon>Parvularculales</taxon>
        <taxon>Parvularculaceae</taxon>
        <taxon>Hyphococcus</taxon>
    </lineage>
</organism>
<dbReference type="PANTHER" id="PTHR42951:SF14">
    <property type="entry name" value="METALLO-BETA-LACTAMASE SUPERFAMILY PROTEIN"/>
    <property type="match status" value="1"/>
</dbReference>
<keyword evidence="3" id="KW-1185">Reference proteome</keyword>
<feature type="domain" description="Metallo-beta-lactamase" evidence="1">
    <location>
        <begin position="50"/>
        <end position="235"/>
    </location>
</feature>
<dbReference type="OrthoDB" id="7203514at2"/>
<keyword evidence="2" id="KW-0378">Hydrolase</keyword>
<dbReference type="SMART" id="SM00849">
    <property type="entry name" value="Lactamase_B"/>
    <property type="match status" value="1"/>
</dbReference>
<dbReference type="Gene3D" id="3.60.15.10">
    <property type="entry name" value="Ribonuclease Z/Hydroxyacylglutathione hydrolase-like"/>
    <property type="match status" value="1"/>
</dbReference>
<comment type="caution">
    <text evidence="2">The sequence shown here is derived from an EMBL/GenBank/DDBJ whole genome shotgun (WGS) entry which is preliminary data.</text>
</comment>
<proteinExistence type="predicted"/>
<protein>
    <submittedName>
        <fullName evidence="2">MBL fold metallo-hydrolase</fullName>
    </submittedName>
</protein>